<keyword evidence="2" id="KW-0813">Transport</keyword>
<evidence type="ECO:0000256" key="1">
    <source>
        <dbReference type="ARBA" id="ARBA00004571"/>
    </source>
</evidence>
<dbReference type="PANTHER" id="PTHR32552">
    <property type="entry name" value="FERRICHROME IRON RECEPTOR-RELATED"/>
    <property type="match status" value="1"/>
</dbReference>
<dbReference type="GO" id="GO:0006826">
    <property type="term" value="P:iron ion transport"/>
    <property type="evidence" value="ECO:0007669"/>
    <property type="project" value="UniProtKB-KW"/>
</dbReference>
<name>A0A382HEG4_9ZZZZ</name>
<evidence type="ECO:0000256" key="8">
    <source>
        <dbReference type="ARBA" id="ARBA00023136"/>
    </source>
</evidence>
<comment type="subcellular location">
    <subcellularLocation>
        <location evidence="1">Cell outer membrane</location>
        <topology evidence="1">Multi-pass membrane protein</topology>
    </subcellularLocation>
</comment>
<keyword evidence="6" id="KW-0406">Ion transport</keyword>
<dbReference type="Pfam" id="PF07715">
    <property type="entry name" value="Plug"/>
    <property type="match status" value="1"/>
</dbReference>
<keyword evidence="3" id="KW-0410">Iron transport</keyword>
<dbReference type="SUPFAM" id="SSF56935">
    <property type="entry name" value="Porins"/>
    <property type="match status" value="1"/>
</dbReference>
<feature type="non-terminal residue" evidence="11">
    <location>
        <position position="1"/>
    </location>
</feature>
<protein>
    <recommendedName>
        <fullName evidence="10">TonB-dependent receptor plug domain-containing protein</fullName>
    </recommendedName>
</protein>
<keyword evidence="8" id="KW-0472">Membrane</keyword>
<reference evidence="11" key="1">
    <citation type="submission" date="2018-05" db="EMBL/GenBank/DDBJ databases">
        <authorList>
            <person name="Lanie J.A."/>
            <person name="Ng W.-L."/>
            <person name="Kazmierczak K.M."/>
            <person name="Andrzejewski T.M."/>
            <person name="Davidsen T.M."/>
            <person name="Wayne K.J."/>
            <person name="Tettelin H."/>
            <person name="Glass J.I."/>
            <person name="Rusch D."/>
            <person name="Podicherti R."/>
            <person name="Tsui H.-C.T."/>
            <person name="Winkler M.E."/>
        </authorList>
    </citation>
    <scope>NUCLEOTIDE SEQUENCE</scope>
</reference>
<accession>A0A382HEG4</accession>
<evidence type="ECO:0000313" key="11">
    <source>
        <dbReference type="EMBL" id="SVB85277.1"/>
    </source>
</evidence>
<keyword evidence="9" id="KW-0998">Cell outer membrane</keyword>
<gene>
    <name evidence="11" type="ORF">METZ01_LOCUS238131</name>
</gene>
<dbReference type="PROSITE" id="PS52016">
    <property type="entry name" value="TONB_DEPENDENT_REC_3"/>
    <property type="match status" value="1"/>
</dbReference>
<evidence type="ECO:0000256" key="9">
    <source>
        <dbReference type="ARBA" id="ARBA00023237"/>
    </source>
</evidence>
<dbReference type="AlphaFoldDB" id="A0A382HEG4"/>
<organism evidence="11">
    <name type="scientific">marine metagenome</name>
    <dbReference type="NCBI Taxonomy" id="408172"/>
    <lineage>
        <taxon>unclassified sequences</taxon>
        <taxon>metagenomes</taxon>
        <taxon>ecological metagenomes</taxon>
    </lineage>
</organism>
<keyword evidence="5" id="KW-0408">Iron</keyword>
<sequence length="239" mass="25369">MNSKNVVIGSMMVVIGVLAQAGLAQSDEDAGELPPVMIISEAPQSDARSVTLLSGDTITLGGIQEVRDIQTALPNFTVFDANNTRMPKFSVRGLRENSFGAGQSAVGIYVDGIPYTDVMSRGLSLYDVDHIEFLRGPQGTQFGASAAPGGIISVRTRQPGAEWAGSAGLGYGEHSTQEYRLNASGPLTEQIGLSLSGLYNDRDGFVTNLPTGQEIDGRKTLAGRLQLVLTPSEPWTIRL</sequence>
<dbReference type="InterPro" id="IPR036942">
    <property type="entry name" value="Beta-barrel_TonB_sf"/>
</dbReference>
<dbReference type="Gene3D" id="2.40.170.20">
    <property type="entry name" value="TonB-dependent receptor, beta-barrel domain"/>
    <property type="match status" value="1"/>
</dbReference>
<evidence type="ECO:0000256" key="7">
    <source>
        <dbReference type="ARBA" id="ARBA00023077"/>
    </source>
</evidence>
<evidence type="ECO:0000256" key="4">
    <source>
        <dbReference type="ARBA" id="ARBA00022692"/>
    </source>
</evidence>
<dbReference type="GO" id="GO:0009279">
    <property type="term" value="C:cell outer membrane"/>
    <property type="evidence" value="ECO:0007669"/>
    <property type="project" value="UniProtKB-SubCell"/>
</dbReference>
<dbReference type="InterPro" id="IPR012910">
    <property type="entry name" value="Plug_dom"/>
</dbReference>
<evidence type="ECO:0000256" key="6">
    <source>
        <dbReference type="ARBA" id="ARBA00023065"/>
    </source>
</evidence>
<feature type="domain" description="TonB-dependent receptor plug" evidence="10">
    <location>
        <begin position="46"/>
        <end position="149"/>
    </location>
</feature>
<evidence type="ECO:0000256" key="3">
    <source>
        <dbReference type="ARBA" id="ARBA00022496"/>
    </source>
</evidence>
<dbReference type="PANTHER" id="PTHR32552:SF81">
    <property type="entry name" value="TONB-DEPENDENT OUTER MEMBRANE RECEPTOR"/>
    <property type="match status" value="1"/>
</dbReference>
<evidence type="ECO:0000259" key="10">
    <source>
        <dbReference type="Pfam" id="PF07715"/>
    </source>
</evidence>
<evidence type="ECO:0000256" key="2">
    <source>
        <dbReference type="ARBA" id="ARBA00022448"/>
    </source>
</evidence>
<proteinExistence type="predicted"/>
<evidence type="ECO:0000256" key="5">
    <source>
        <dbReference type="ARBA" id="ARBA00023004"/>
    </source>
</evidence>
<feature type="non-terminal residue" evidence="11">
    <location>
        <position position="239"/>
    </location>
</feature>
<keyword evidence="7" id="KW-0798">TonB box</keyword>
<keyword evidence="4" id="KW-0812">Transmembrane</keyword>
<dbReference type="InterPro" id="IPR039426">
    <property type="entry name" value="TonB-dep_rcpt-like"/>
</dbReference>
<dbReference type="EMBL" id="UINC01060605">
    <property type="protein sequence ID" value="SVB85277.1"/>
    <property type="molecule type" value="Genomic_DNA"/>
</dbReference>